<dbReference type="NCBIfam" id="TIGR00762">
    <property type="entry name" value="DegV"/>
    <property type="match status" value="1"/>
</dbReference>
<dbReference type="Proteomes" id="UP000095558">
    <property type="component" value="Unassembled WGS sequence"/>
</dbReference>
<sequence>MQKIALITDSACDLDLNTLRENNVNLLPLRIIYSSGDYRDRIDISPSEVYENLEKEIPTTSLPSAKETEEILNKLEEEGYTHVICISISSGLSGSYNALRLALEDHPKLTSFVYDTKILAYPQGEIVIEASKLIKEGKSFEEIVEELPKIRERVTGYFTISTLEYLKKGGRIGRLAGTVGEFLNLKPIITTDENGIYYNVAKVRGRKQSLSKMTEILKGYLEKGKCDVAVLHAGCEEEATKYMESIKSLPNVASIKIAEISPALGVHGGPGLMGFSVKMEK</sequence>
<dbReference type="GO" id="GO:0008289">
    <property type="term" value="F:lipid binding"/>
    <property type="evidence" value="ECO:0007669"/>
    <property type="project" value="UniProtKB-KW"/>
</dbReference>
<dbReference type="OrthoDB" id="9781230at2"/>
<evidence type="ECO:0000313" key="3">
    <source>
        <dbReference type="EMBL" id="CUN73686.1"/>
    </source>
</evidence>
<comment type="function">
    <text evidence="1">May bind long-chain fatty acids, such as palmitate, and may play a role in lipid transport or fatty acid metabolism.</text>
</comment>
<dbReference type="InterPro" id="IPR050270">
    <property type="entry name" value="DegV_domain_contain"/>
</dbReference>
<proteinExistence type="predicted"/>
<dbReference type="Pfam" id="PF02645">
    <property type="entry name" value="DegV"/>
    <property type="match status" value="1"/>
</dbReference>
<dbReference type="Gene3D" id="3.40.50.10170">
    <property type="match status" value="1"/>
</dbReference>
<keyword evidence="2" id="KW-0446">Lipid-binding</keyword>
<organism evidence="3 4">
    <name type="scientific">Clostridium disporicum</name>
    <dbReference type="NCBI Taxonomy" id="84024"/>
    <lineage>
        <taxon>Bacteria</taxon>
        <taxon>Bacillati</taxon>
        <taxon>Bacillota</taxon>
        <taxon>Clostridia</taxon>
        <taxon>Eubacteriales</taxon>
        <taxon>Clostridiaceae</taxon>
        <taxon>Clostridium</taxon>
    </lineage>
</organism>
<gene>
    <name evidence="3" type="primary">degV_1</name>
    <name evidence="3" type="ORF">ERS852470_00597</name>
</gene>
<dbReference type="PROSITE" id="PS51482">
    <property type="entry name" value="DEGV"/>
    <property type="match status" value="1"/>
</dbReference>
<dbReference type="InterPro" id="IPR043168">
    <property type="entry name" value="DegV_C"/>
</dbReference>
<dbReference type="PANTHER" id="PTHR33434:SF3">
    <property type="entry name" value="DEGV DOMAIN-CONTAINING PROTEIN YITS"/>
    <property type="match status" value="1"/>
</dbReference>
<dbReference type="InterPro" id="IPR003797">
    <property type="entry name" value="DegV"/>
</dbReference>
<dbReference type="Gene3D" id="3.30.1180.10">
    <property type="match status" value="1"/>
</dbReference>
<evidence type="ECO:0000256" key="1">
    <source>
        <dbReference type="ARBA" id="ARBA00003238"/>
    </source>
</evidence>
<dbReference type="RefSeq" id="WP_042400118.1">
    <property type="nucleotide sequence ID" value="NZ_CYYT01000050.1"/>
</dbReference>
<accession>A0A173ZDW2</accession>
<evidence type="ECO:0000256" key="2">
    <source>
        <dbReference type="ARBA" id="ARBA00023121"/>
    </source>
</evidence>
<name>A0A173ZDW2_9CLOT</name>
<reference evidence="3 4" key="1">
    <citation type="submission" date="2015-09" db="EMBL/GenBank/DDBJ databases">
        <authorList>
            <consortium name="Pathogen Informatics"/>
        </authorList>
    </citation>
    <scope>NUCLEOTIDE SEQUENCE [LARGE SCALE GENOMIC DNA]</scope>
    <source>
        <strain evidence="3 4">2789STDY5834855</strain>
    </source>
</reference>
<evidence type="ECO:0000313" key="4">
    <source>
        <dbReference type="Proteomes" id="UP000095558"/>
    </source>
</evidence>
<dbReference type="AlphaFoldDB" id="A0A173ZDW2"/>
<dbReference type="GeneID" id="83012563"/>
<dbReference type="EMBL" id="CYZV01000005">
    <property type="protein sequence ID" value="CUN73686.1"/>
    <property type="molecule type" value="Genomic_DNA"/>
</dbReference>
<dbReference type="SUPFAM" id="SSF82549">
    <property type="entry name" value="DAK1/DegV-like"/>
    <property type="match status" value="1"/>
</dbReference>
<protein>
    <submittedName>
        <fullName evidence="3">DegV family protein</fullName>
    </submittedName>
</protein>
<dbReference type="PANTHER" id="PTHR33434">
    <property type="entry name" value="DEGV DOMAIN-CONTAINING PROTEIN DR_1986-RELATED"/>
    <property type="match status" value="1"/>
</dbReference>